<evidence type="ECO:0000256" key="2">
    <source>
        <dbReference type="ARBA" id="ARBA00005992"/>
    </source>
</evidence>
<evidence type="ECO:0000259" key="9">
    <source>
        <dbReference type="PROSITE" id="PS52029"/>
    </source>
</evidence>
<keyword evidence="3" id="KW-0808">Transferase</keyword>
<dbReference type="InterPro" id="IPR036366">
    <property type="entry name" value="PGBDSf"/>
</dbReference>
<comment type="pathway">
    <text evidence="1 7">Cell wall biogenesis; peptidoglycan biosynthesis.</text>
</comment>
<comment type="similarity">
    <text evidence="2">Belongs to the YkuD family.</text>
</comment>
<dbReference type="PANTHER" id="PTHR41533">
    <property type="entry name" value="L,D-TRANSPEPTIDASE HI_1667-RELATED"/>
    <property type="match status" value="1"/>
</dbReference>
<evidence type="ECO:0000256" key="5">
    <source>
        <dbReference type="ARBA" id="ARBA00022984"/>
    </source>
</evidence>
<dbReference type="InterPro" id="IPR052905">
    <property type="entry name" value="LD-transpeptidase_YkuD-like"/>
</dbReference>
<dbReference type="Gene3D" id="2.40.440.10">
    <property type="entry name" value="L,D-transpeptidase catalytic domain-like"/>
    <property type="match status" value="1"/>
</dbReference>
<dbReference type="SUPFAM" id="SSF141523">
    <property type="entry name" value="L,D-transpeptidase catalytic domain-like"/>
    <property type="match status" value="1"/>
</dbReference>
<dbReference type="Proteomes" id="UP000247811">
    <property type="component" value="Unassembled WGS sequence"/>
</dbReference>
<sequence>MNPRPRAPAILRRTLRGLLAGAAACAGLLAGQAAPAADPRWFDADRPNAQALQAVELLGAAADQGLEPADYQVDTLRRAVAQAVPDEAAATALAQALDWAMVRYLSDLHGGRVDPKRIHHDFTPPRRGEFDAPARLQAALAARRLPEAVREAAPPLPLYEALRSELARYRTLAPDPAWQQALPGLPGARAGRGGKLTPGMAYAGTALLTQRLSLLGDLPGSALPGAGATGRLDPALVEAVQSFQQRHGLTADGVIGAATLAQLQFTPAARVRQIELSLERLRWTPLTQAARMVVVNIPEFVLRAYEVHDGRIEVRHEMKVVVGKALDTRTPLFDEDMRFIEFSPYWNVPPSIARAELVPRLRREPGHWGREGFEFVAADGSVHTALSAAGLDAVLAGQSRIRQRPGPRNALGDIKFVFPNQDHIYLHHTPSTGLFTRDRRDFSHGCIRVEQPVALATFVLAHQPGWTEARIREAMERGESRTLRLDEPLPVLIAYGTALVKHGRIHFFDDLYGLDRLLDAALRRPRPPAP</sequence>
<comment type="caution">
    <text evidence="10">The sequence shown here is derived from an EMBL/GenBank/DDBJ whole genome shotgun (WGS) entry which is preliminary data.</text>
</comment>
<dbReference type="GO" id="GO:0009252">
    <property type="term" value="P:peptidoglycan biosynthetic process"/>
    <property type="evidence" value="ECO:0007669"/>
    <property type="project" value="UniProtKB-UniPathway"/>
</dbReference>
<gene>
    <name evidence="10" type="ORF">C7444_101274</name>
</gene>
<dbReference type="AlphaFoldDB" id="A0A318H644"/>
<feature type="active site" description="Nucleophile" evidence="7">
    <location>
        <position position="446"/>
    </location>
</feature>
<organism evidence="10 11">
    <name type="scientific">Sphaerotilus hippei</name>
    <dbReference type="NCBI Taxonomy" id="744406"/>
    <lineage>
        <taxon>Bacteria</taxon>
        <taxon>Pseudomonadati</taxon>
        <taxon>Pseudomonadota</taxon>
        <taxon>Betaproteobacteria</taxon>
        <taxon>Burkholderiales</taxon>
        <taxon>Sphaerotilaceae</taxon>
        <taxon>Sphaerotilus</taxon>
    </lineage>
</organism>
<dbReference type="Pfam" id="PF20142">
    <property type="entry name" value="Scaffold"/>
    <property type="match status" value="1"/>
</dbReference>
<feature type="chain" id="PRO_5016287384" evidence="8">
    <location>
        <begin position="37"/>
        <end position="530"/>
    </location>
</feature>
<dbReference type="RefSeq" id="WP_245909350.1">
    <property type="nucleotide sequence ID" value="NZ_QJJS01000001.1"/>
</dbReference>
<accession>A0A318H644</accession>
<dbReference type="GO" id="GO:0016740">
    <property type="term" value="F:transferase activity"/>
    <property type="evidence" value="ECO:0007669"/>
    <property type="project" value="UniProtKB-KW"/>
</dbReference>
<dbReference type="EMBL" id="QJJS01000001">
    <property type="protein sequence ID" value="PXW99444.1"/>
    <property type="molecule type" value="Genomic_DNA"/>
</dbReference>
<name>A0A318H644_9BURK</name>
<evidence type="ECO:0000256" key="1">
    <source>
        <dbReference type="ARBA" id="ARBA00004752"/>
    </source>
</evidence>
<feature type="active site" description="Proton donor/acceptor" evidence="7">
    <location>
        <position position="427"/>
    </location>
</feature>
<keyword evidence="8" id="KW-0732">Signal</keyword>
<dbReference type="PROSITE" id="PS52029">
    <property type="entry name" value="LD_TPASE"/>
    <property type="match status" value="1"/>
</dbReference>
<dbReference type="Gene3D" id="1.10.101.10">
    <property type="entry name" value="PGBD-like superfamily/PGBD"/>
    <property type="match status" value="1"/>
</dbReference>
<dbReference type="InterPro" id="IPR036365">
    <property type="entry name" value="PGBD-like_sf"/>
</dbReference>
<dbReference type="InterPro" id="IPR045380">
    <property type="entry name" value="LD_TPept_scaffold_dom"/>
</dbReference>
<evidence type="ECO:0000256" key="6">
    <source>
        <dbReference type="ARBA" id="ARBA00023316"/>
    </source>
</evidence>
<evidence type="ECO:0000256" key="7">
    <source>
        <dbReference type="PROSITE-ProRule" id="PRU01373"/>
    </source>
</evidence>
<proteinExistence type="inferred from homology"/>
<dbReference type="SUPFAM" id="SSF47090">
    <property type="entry name" value="PGBD-like"/>
    <property type="match status" value="1"/>
</dbReference>
<evidence type="ECO:0000313" key="10">
    <source>
        <dbReference type="EMBL" id="PXW99444.1"/>
    </source>
</evidence>
<keyword evidence="5 7" id="KW-0573">Peptidoglycan synthesis</keyword>
<feature type="signal peptide" evidence="8">
    <location>
        <begin position="1"/>
        <end position="36"/>
    </location>
</feature>
<dbReference type="Pfam" id="PF01471">
    <property type="entry name" value="PG_binding_1"/>
    <property type="match status" value="1"/>
</dbReference>
<dbReference type="PANTHER" id="PTHR41533:SF2">
    <property type="entry name" value="BLR7131 PROTEIN"/>
    <property type="match status" value="1"/>
</dbReference>
<dbReference type="InterPro" id="IPR038063">
    <property type="entry name" value="Transpep_catalytic_dom"/>
</dbReference>
<dbReference type="InterPro" id="IPR002477">
    <property type="entry name" value="Peptidoglycan-bd-like"/>
</dbReference>
<evidence type="ECO:0000256" key="8">
    <source>
        <dbReference type="SAM" id="SignalP"/>
    </source>
</evidence>
<keyword evidence="6 7" id="KW-0961">Cell wall biogenesis/degradation</keyword>
<dbReference type="GO" id="GO:0004180">
    <property type="term" value="F:carboxypeptidase activity"/>
    <property type="evidence" value="ECO:0007669"/>
    <property type="project" value="UniProtKB-ARBA"/>
</dbReference>
<keyword evidence="4 7" id="KW-0133">Cell shape</keyword>
<dbReference type="GO" id="GO:0071555">
    <property type="term" value="P:cell wall organization"/>
    <property type="evidence" value="ECO:0007669"/>
    <property type="project" value="UniProtKB-UniRule"/>
</dbReference>
<evidence type="ECO:0000256" key="4">
    <source>
        <dbReference type="ARBA" id="ARBA00022960"/>
    </source>
</evidence>
<dbReference type="CDD" id="cd16913">
    <property type="entry name" value="YkuD_like"/>
    <property type="match status" value="1"/>
</dbReference>
<evidence type="ECO:0000256" key="3">
    <source>
        <dbReference type="ARBA" id="ARBA00022679"/>
    </source>
</evidence>
<feature type="domain" description="L,D-TPase catalytic" evidence="9">
    <location>
        <begin position="291"/>
        <end position="472"/>
    </location>
</feature>
<dbReference type="InterPro" id="IPR005490">
    <property type="entry name" value="LD_TPept_cat_dom"/>
</dbReference>
<keyword evidence="11" id="KW-1185">Reference proteome</keyword>
<dbReference type="Pfam" id="PF03734">
    <property type="entry name" value="YkuD"/>
    <property type="match status" value="1"/>
</dbReference>
<protein>
    <submittedName>
        <fullName evidence="10">Murein L,D-transpeptidase YcbB/YkuD</fullName>
    </submittedName>
</protein>
<dbReference type="GO" id="GO:0008360">
    <property type="term" value="P:regulation of cell shape"/>
    <property type="evidence" value="ECO:0007669"/>
    <property type="project" value="UniProtKB-UniRule"/>
</dbReference>
<reference evidence="10 11" key="1">
    <citation type="submission" date="2018-05" db="EMBL/GenBank/DDBJ databases">
        <title>Genomic Encyclopedia of Type Strains, Phase IV (KMG-IV): sequencing the most valuable type-strain genomes for metagenomic binning, comparative biology and taxonomic classification.</title>
        <authorList>
            <person name="Goeker M."/>
        </authorList>
    </citation>
    <scope>NUCLEOTIDE SEQUENCE [LARGE SCALE GENOMIC DNA]</scope>
    <source>
        <strain evidence="10 11">DSM 566</strain>
    </source>
</reference>
<evidence type="ECO:0000313" key="11">
    <source>
        <dbReference type="Proteomes" id="UP000247811"/>
    </source>
</evidence>
<dbReference type="UniPathway" id="UPA00219"/>